<feature type="binding site" description="axial binding residue" evidence="13">
    <location>
        <position position="452"/>
    </location>
    <ligand>
        <name>heme</name>
        <dbReference type="ChEBI" id="CHEBI:30413"/>
    </ligand>
    <ligandPart>
        <name>Fe</name>
        <dbReference type="ChEBI" id="CHEBI:18248"/>
    </ligandPart>
</feature>
<reference evidence="15" key="1">
    <citation type="submission" date="2023-03" db="EMBL/GenBank/DDBJ databases">
        <title>Massive genome expansion in bonnet fungi (Mycena s.s.) driven by repeated elements and novel gene families across ecological guilds.</title>
        <authorList>
            <consortium name="Lawrence Berkeley National Laboratory"/>
            <person name="Harder C.B."/>
            <person name="Miyauchi S."/>
            <person name="Viragh M."/>
            <person name="Kuo A."/>
            <person name="Thoen E."/>
            <person name="Andreopoulos B."/>
            <person name="Lu D."/>
            <person name="Skrede I."/>
            <person name="Drula E."/>
            <person name="Henrissat B."/>
            <person name="Morin E."/>
            <person name="Kohler A."/>
            <person name="Barry K."/>
            <person name="LaButti K."/>
            <person name="Morin E."/>
            <person name="Salamov A."/>
            <person name="Lipzen A."/>
            <person name="Mereny Z."/>
            <person name="Hegedus B."/>
            <person name="Baldrian P."/>
            <person name="Stursova M."/>
            <person name="Weitz H."/>
            <person name="Taylor A."/>
            <person name="Grigoriev I.V."/>
            <person name="Nagy L.G."/>
            <person name="Martin F."/>
            <person name="Kauserud H."/>
        </authorList>
    </citation>
    <scope>NUCLEOTIDE SEQUENCE</scope>
    <source>
        <strain evidence="15">9144</strain>
    </source>
</reference>
<evidence type="ECO:0000256" key="5">
    <source>
        <dbReference type="ARBA" id="ARBA00022617"/>
    </source>
</evidence>
<evidence type="ECO:0000313" key="15">
    <source>
        <dbReference type="EMBL" id="KAJ7203143.1"/>
    </source>
</evidence>
<keyword evidence="10 13" id="KW-0408">Iron</keyword>
<gene>
    <name evidence="15" type="ORF">GGX14DRAFT_699058</name>
</gene>
<dbReference type="InterPro" id="IPR036396">
    <property type="entry name" value="Cyt_P450_sf"/>
</dbReference>
<dbReference type="Gene3D" id="1.10.630.10">
    <property type="entry name" value="Cytochrome P450"/>
    <property type="match status" value="1"/>
</dbReference>
<accession>A0AAD6V9E9</accession>
<keyword evidence="12 14" id="KW-0472">Membrane</keyword>
<keyword evidence="11" id="KW-0503">Monooxygenase</keyword>
<dbReference type="Pfam" id="PF00067">
    <property type="entry name" value="p450"/>
    <property type="match status" value="1"/>
</dbReference>
<protein>
    <submittedName>
        <fullName evidence="15">Cytochrome P450</fullName>
    </submittedName>
</protein>
<evidence type="ECO:0000256" key="4">
    <source>
        <dbReference type="ARBA" id="ARBA00010617"/>
    </source>
</evidence>
<comment type="similarity">
    <text evidence="4">Belongs to the cytochrome P450 family.</text>
</comment>
<dbReference type="PRINTS" id="PR00465">
    <property type="entry name" value="EP450IV"/>
</dbReference>
<comment type="subcellular location">
    <subcellularLocation>
        <location evidence="2">Membrane</location>
    </subcellularLocation>
</comment>
<evidence type="ECO:0000256" key="7">
    <source>
        <dbReference type="ARBA" id="ARBA00022723"/>
    </source>
</evidence>
<evidence type="ECO:0000256" key="13">
    <source>
        <dbReference type="PIRSR" id="PIRSR602403-1"/>
    </source>
</evidence>
<dbReference type="PANTHER" id="PTHR24305:SF166">
    <property type="entry name" value="CYTOCHROME P450 12A4, MITOCHONDRIAL-RELATED"/>
    <property type="match status" value="1"/>
</dbReference>
<dbReference type="Proteomes" id="UP001219525">
    <property type="component" value="Unassembled WGS sequence"/>
</dbReference>
<evidence type="ECO:0000313" key="16">
    <source>
        <dbReference type="Proteomes" id="UP001219525"/>
    </source>
</evidence>
<comment type="caution">
    <text evidence="15">The sequence shown here is derived from an EMBL/GenBank/DDBJ whole genome shotgun (WGS) entry which is preliminary data.</text>
</comment>
<organism evidence="15 16">
    <name type="scientific">Mycena pura</name>
    <dbReference type="NCBI Taxonomy" id="153505"/>
    <lineage>
        <taxon>Eukaryota</taxon>
        <taxon>Fungi</taxon>
        <taxon>Dikarya</taxon>
        <taxon>Basidiomycota</taxon>
        <taxon>Agaricomycotina</taxon>
        <taxon>Agaricomycetes</taxon>
        <taxon>Agaricomycetidae</taxon>
        <taxon>Agaricales</taxon>
        <taxon>Marasmiineae</taxon>
        <taxon>Mycenaceae</taxon>
        <taxon>Mycena</taxon>
    </lineage>
</organism>
<keyword evidence="8 14" id="KW-1133">Transmembrane helix</keyword>
<keyword evidence="9" id="KW-0560">Oxidoreductase</keyword>
<dbReference type="AlphaFoldDB" id="A0AAD6V9E9"/>
<evidence type="ECO:0000256" key="6">
    <source>
        <dbReference type="ARBA" id="ARBA00022692"/>
    </source>
</evidence>
<keyword evidence="6 14" id="KW-0812">Transmembrane</keyword>
<evidence type="ECO:0000256" key="3">
    <source>
        <dbReference type="ARBA" id="ARBA00004721"/>
    </source>
</evidence>
<dbReference type="GO" id="GO:0016705">
    <property type="term" value="F:oxidoreductase activity, acting on paired donors, with incorporation or reduction of molecular oxygen"/>
    <property type="evidence" value="ECO:0007669"/>
    <property type="project" value="InterPro"/>
</dbReference>
<dbReference type="SUPFAM" id="SSF48264">
    <property type="entry name" value="Cytochrome P450"/>
    <property type="match status" value="1"/>
</dbReference>
<evidence type="ECO:0000256" key="8">
    <source>
        <dbReference type="ARBA" id="ARBA00022989"/>
    </source>
</evidence>
<dbReference type="EMBL" id="JARJCW010000052">
    <property type="protein sequence ID" value="KAJ7203143.1"/>
    <property type="molecule type" value="Genomic_DNA"/>
</dbReference>
<evidence type="ECO:0000256" key="11">
    <source>
        <dbReference type="ARBA" id="ARBA00023033"/>
    </source>
</evidence>
<evidence type="ECO:0000256" key="1">
    <source>
        <dbReference type="ARBA" id="ARBA00001971"/>
    </source>
</evidence>
<dbReference type="InterPro" id="IPR002403">
    <property type="entry name" value="Cyt_P450_E_grp-IV"/>
</dbReference>
<dbReference type="GO" id="GO:0004497">
    <property type="term" value="F:monooxygenase activity"/>
    <property type="evidence" value="ECO:0007669"/>
    <property type="project" value="UniProtKB-KW"/>
</dbReference>
<dbReference type="GO" id="GO:0005506">
    <property type="term" value="F:iron ion binding"/>
    <property type="evidence" value="ECO:0007669"/>
    <property type="project" value="InterPro"/>
</dbReference>
<dbReference type="GO" id="GO:0016020">
    <property type="term" value="C:membrane"/>
    <property type="evidence" value="ECO:0007669"/>
    <property type="project" value="UniProtKB-SubCell"/>
</dbReference>
<evidence type="ECO:0000256" key="14">
    <source>
        <dbReference type="SAM" id="Phobius"/>
    </source>
</evidence>
<evidence type="ECO:0000256" key="9">
    <source>
        <dbReference type="ARBA" id="ARBA00023002"/>
    </source>
</evidence>
<evidence type="ECO:0000256" key="2">
    <source>
        <dbReference type="ARBA" id="ARBA00004370"/>
    </source>
</evidence>
<keyword evidence="5 13" id="KW-0349">Heme</keyword>
<proteinExistence type="inferred from homology"/>
<comment type="pathway">
    <text evidence="3">Secondary metabolite biosynthesis; terpenoid biosynthesis.</text>
</comment>
<dbReference type="GO" id="GO:0020037">
    <property type="term" value="F:heme binding"/>
    <property type="evidence" value="ECO:0007669"/>
    <property type="project" value="InterPro"/>
</dbReference>
<dbReference type="PANTHER" id="PTHR24305">
    <property type="entry name" value="CYTOCHROME P450"/>
    <property type="match status" value="1"/>
</dbReference>
<dbReference type="PRINTS" id="PR00385">
    <property type="entry name" value="P450"/>
</dbReference>
<comment type="cofactor">
    <cofactor evidence="1 13">
        <name>heme</name>
        <dbReference type="ChEBI" id="CHEBI:30413"/>
    </cofactor>
</comment>
<evidence type="ECO:0000256" key="12">
    <source>
        <dbReference type="ARBA" id="ARBA00023136"/>
    </source>
</evidence>
<dbReference type="InterPro" id="IPR001128">
    <property type="entry name" value="Cyt_P450"/>
</dbReference>
<feature type="transmembrane region" description="Helical" evidence="14">
    <location>
        <begin position="6"/>
        <end position="23"/>
    </location>
</feature>
<evidence type="ECO:0000256" key="10">
    <source>
        <dbReference type="ARBA" id="ARBA00023004"/>
    </source>
</evidence>
<sequence length="513" mass="56878">MANLYLFLAGAVLIGGYWLVNFLRRLRLRGPPSPSFVFGHARKIMASRSPADLYDEWAREYGAVFCVRGPFGAERFVLCDPKAIAHVLALDSWKYRHSPIAIKQLSLLTGPTSLLSTLGEAHNRQRKILNPVFAPRAVRAYSACMYDSAYKVFAAWEAQLQSSSEEEIIVDISEWMNNVSFDIIGLAAFSHEFKSLDGEPSAVSAALTALGHSKPSPNVAKILLLSQAYPFLLRLPLPRSVHIHNLSTAMDAVIEGLIRKSSQHGENPSSALGVLLNAKELSADQVRVHGKSILLAGFATTSSSIKWALVELAIHVQKQIRLREELASFTKDPSYDELNNLPYLDAVVRETLRLHPVLSDATRVALEDDIIPLARPIQTARGTLIDKLPVKKGTMVTTSFLYTNLSKTIWGSDAAEFKPERWLNDLQGVPEFAKEFPGYHHALAFLDGPRTCLGKGFALAEMKIVLSLLVRKFFFSQKNGEDTKYEKAFFLGSHPKVVGELGGQLPMRVKRVE</sequence>
<keyword evidence="16" id="KW-1185">Reference proteome</keyword>
<name>A0AAD6V9E9_9AGAR</name>
<dbReference type="InterPro" id="IPR050121">
    <property type="entry name" value="Cytochrome_P450_monoxygenase"/>
</dbReference>
<keyword evidence="7 13" id="KW-0479">Metal-binding</keyword>